<dbReference type="PANTHER" id="PTHR34512:SF30">
    <property type="entry name" value="OUTER MEMBRANE PROTEIN ASSEMBLY FACTOR BAMB"/>
    <property type="match status" value="1"/>
</dbReference>
<comment type="caution">
    <text evidence="2">The sequence shown here is derived from an EMBL/GenBank/DDBJ whole genome shotgun (WGS) entry which is preliminary data.</text>
</comment>
<proteinExistence type="predicted"/>
<dbReference type="Pfam" id="PF13360">
    <property type="entry name" value="PQQ_2"/>
    <property type="match status" value="1"/>
</dbReference>
<dbReference type="PANTHER" id="PTHR34512">
    <property type="entry name" value="CELL SURFACE PROTEIN"/>
    <property type="match status" value="1"/>
</dbReference>
<protein>
    <submittedName>
        <fullName evidence="2">PQQ-binding-like beta-propeller repeat protein</fullName>
    </submittedName>
</protein>
<dbReference type="Proteomes" id="UP000481583">
    <property type="component" value="Unassembled WGS sequence"/>
</dbReference>
<dbReference type="EMBL" id="JAAKZV010000130">
    <property type="protein sequence ID" value="NGN67209.1"/>
    <property type="molecule type" value="Genomic_DNA"/>
</dbReference>
<dbReference type="InterPro" id="IPR015943">
    <property type="entry name" value="WD40/YVTN_repeat-like_dom_sf"/>
</dbReference>
<reference evidence="2 3" key="1">
    <citation type="submission" date="2020-02" db="EMBL/GenBank/DDBJ databases">
        <title>Whole-genome analyses of novel actinobacteria.</title>
        <authorList>
            <person name="Sahin N."/>
        </authorList>
    </citation>
    <scope>NUCLEOTIDE SEQUENCE [LARGE SCALE GENOMIC DNA]</scope>
    <source>
        <strain evidence="2 3">A7024</strain>
    </source>
</reference>
<keyword evidence="3" id="KW-1185">Reference proteome</keyword>
<dbReference type="InterPro" id="IPR002372">
    <property type="entry name" value="PQQ_rpt_dom"/>
</dbReference>
<evidence type="ECO:0000259" key="1">
    <source>
        <dbReference type="Pfam" id="PF13360"/>
    </source>
</evidence>
<feature type="domain" description="Pyrrolo-quinoline quinone repeat" evidence="1">
    <location>
        <begin position="474"/>
        <end position="614"/>
    </location>
</feature>
<gene>
    <name evidence="2" type="ORF">G5C51_25280</name>
</gene>
<dbReference type="Gene3D" id="1.10.510.10">
    <property type="entry name" value="Transferase(Phosphotransferase) domain 1"/>
    <property type="match status" value="1"/>
</dbReference>
<dbReference type="RefSeq" id="WP_165240508.1">
    <property type="nucleotide sequence ID" value="NZ_JAAKZV010000130.1"/>
</dbReference>
<dbReference type="AlphaFoldDB" id="A0A6G4U4P1"/>
<evidence type="ECO:0000313" key="3">
    <source>
        <dbReference type="Proteomes" id="UP000481583"/>
    </source>
</evidence>
<dbReference type="InterPro" id="IPR011047">
    <property type="entry name" value="Quinoprotein_ADH-like_sf"/>
</dbReference>
<dbReference type="SMART" id="SM00564">
    <property type="entry name" value="PQQ"/>
    <property type="match status" value="3"/>
</dbReference>
<accession>A0A6G4U4P1</accession>
<dbReference type="Gene3D" id="2.40.128.630">
    <property type="match status" value="1"/>
</dbReference>
<name>A0A6G4U4P1_9ACTN</name>
<sequence>MQPLRADDPQHFGPYRPVGRLDAEGSEIPAPQVRFIAHSTGGERTVVIFADASEPAPDRALRFRAAAEQAQRLGGIPGLRMAPVTELAAPGEPRQWWASPYAPVHPLPAAVAAQGGGLPELTVCALAAALAEALGGLHATGNAFGGLTPAAVLLSGEGPVLAGFGAVGVGGPDGAPRTELAGLPAEFLPPEQAAGGRPRPLGDIYALGAVLCYAAAGRLGGGPAALPDRLRAPVERCLRTDPAERPTAEALLSELLRAAPRPQSPAHAPATVADPGSFGAAGLLAPGWLPRRVSASLAGQAMAVLAAGVDGVPDFTPVPVAGPGPETASRAAAGTVVATAGAKPSRRALIAGLAGGTAGLVAGGAGAWAVTKEDPPPGPTLAERLAEKTSARKKTPPGMAPAPRWHQSMAGSGALGPVLPGDDRTVAVVTRAGVTGLDARTGEEAWRSDGLRPRAAALPDGRGRALVAGAEPAVLDLSDGKVAWRAAKHRRGGSAPYGTLLALRGSSACFTVEDGGKHTAVAYDIESGRELWRTPLPGPAAGARLLGDVLVVLPDTGTKPAAKEPATLTALGFGDGTQMWSEELAGMAAAHWADSSSGRTLVAAAGSRLRAYDTDADAERLWELAGKKWLEEDAPFGPPCIAGGLVYALNRGRVLHAVGLRSGRLEWKQPSAVSVTEDMQVTPPRPVLARSAGAVLAADRSQVLAFEADGGKLMWRFTDTVRRPSKKPPRRLVTVVSDLALVSSGRRLYALPLT</sequence>
<dbReference type="SUPFAM" id="SSF56112">
    <property type="entry name" value="Protein kinase-like (PK-like)"/>
    <property type="match status" value="1"/>
</dbReference>
<dbReference type="Gene3D" id="2.130.10.10">
    <property type="entry name" value="YVTN repeat-like/Quinoprotein amine dehydrogenase"/>
    <property type="match status" value="1"/>
</dbReference>
<dbReference type="InterPro" id="IPR011009">
    <property type="entry name" value="Kinase-like_dom_sf"/>
</dbReference>
<evidence type="ECO:0000313" key="2">
    <source>
        <dbReference type="EMBL" id="NGN67209.1"/>
    </source>
</evidence>
<dbReference type="InterPro" id="IPR018391">
    <property type="entry name" value="PQQ_b-propeller_rpt"/>
</dbReference>
<organism evidence="2 3">
    <name type="scientific">Streptomyces coryli</name>
    <dbReference type="NCBI Taxonomy" id="1128680"/>
    <lineage>
        <taxon>Bacteria</taxon>
        <taxon>Bacillati</taxon>
        <taxon>Actinomycetota</taxon>
        <taxon>Actinomycetes</taxon>
        <taxon>Kitasatosporales</taxon>
        <taxon>Streptomycetaceae</taxon>
        <taxon>Streptomyces</taxon>
    </lineage>
</organism>
<dbReference type="SUPFAM" id="SSF50998">
    <property type="entry name" value="Quinoprotein alcohol dehydrogenase-like"/>
    <property type="match status" value="1"/>
</dbReference>